<keyword evidence="2" id="KW-0472">Membrane</keyword>
<evidence type="ECO:0000313" key="3">
    <source>
        <dbReference type="EMBL" id="OAF57450.1"/>
    </source>
</evidence>
<evidence type="ECO:0000256" key="1">
    <source>
        <dbReference type="SAM" id="MobiDB-lite"/>
    </source>
</evidence>
<proteinExistence type="predicted"/>
<keyword evidence="2" id="KW-1133">Transmembrane helix</keyword>
<accession>A0A177A6X2</accession>
<dbReference type="GeneID" id="36287902"/>
<reference evidence="3" key="1">
    <citation type="submission" date="2016-03" db="EMBL/GenBank/DDBJ databases">
        <title>Updated assembly of Pseudogymnoascus destructans, the fungus causing white-nose syndrome of bats.</title>
        <authorList>
            <person name="Palmer J.M."/>
            <person name="Drees K.P."/>
            <person name="Foster J.T."/>
            <person name="Lindner D.L."/>
        </authorList>
    </citation>
    <scope>NUCLEOTIDE SEQUENCE [LARGE SCALE GENOMIC DNA]</scope>
    <source>
        <strain evidence="3">20631-21</strain>
    </source>
</reference>
<evidence type="ECO:0000256" key="2">
    <source>
        <dbReference type="SAM" id="Phobius"/>
    </source>
</evidence>
<feature type="region of interest" description="Disordered" evidence="1">
    <location>
        <begin position="90"/>
        <end position="111"/>
    </location>
</feature>
<dbReference type="RefSeq" id="XP_024322739.1">
    <property type="nucleotide sequence ID" value="XM_024468460.1"/>
</dbReference>
<organism evidence="3">
    <name type="scientific">Pseudogymnoascus destructans</name>
    <dbReference type="NCBI Taxonomy" id="655981"/>
    <lineage>
        <taxon>Eukaryota</taxon>
        <taxon>Fungi</taxon>
        <taxon>Dikarya</taxon>
        <taxon>Ascomycota</taxon>
        <taxon>Pezizomycotina</taxon>
        <taxon>Leotiomycetes</taxon>
        <taxon>Thelebolales</taxon>
        <taxon>Thelebolaceae</taxon>
        <taxon>Pseudogymnoascus</taxon>
    </lineage>
</organism>
<name>A0A177A6X2_9PEZI</name>
<dbReference type="AlphaFoldDB" id="A0A177A6X2"/>
<dbReference type="EMBL" id="KV441400">
    <property type="protein sequence ID" value="OAF57450.1"/>
    <property type="molecule type" value="Genomic_DNA"/>
</dbReference>
<dbReference type="Proteomes" id="UP000077154">
    <property type="component" value="Unassembled WGS sequence"/>
</dbReference>
<feature type="transmembrane region" description="Helical" evidence="2">
    <location>
        <begin position="171"/>
        <end position="191"/>
    </location>
</feature>
<feature type="transmembrane region" description="Helical" evidence="2">
    <location>
        <begin position="136"/>
        <end position="159"/>
    </location>
</feature>
<keyword evidence="2" id="KW-0812">Transmembrane</keyword>
<gene>
    <name evidence="3" type="ORF">VC83_04832</name>
</gene>
<protein>
    <submittedName>
        <fullName evidence="3">Uncharacterized protein</fullName>
    </submittedName>
</protein>
<sequence>MRTEAVKQRFGRADMTCPSPACLRIHTGAAASHRPHLIMLSTVSQLVWNRGRGGDRAVATGGIVMDAHGRSLFTAHSRACSNYSTVTHHHHHHATTLPPSPSPHHHPPSLSAQLPAHRVVGRSHGRSLCAHAHAYAYAHACPALTCAALTCAALTYAALTYAALTYAALTYAALTYAALTYAALTSVMWLVHVLDDDVV</sequence>